<dbReference type="InterPro" id="IPR059113">
    <property type="entry name" value="Znf_ribbon"/>
</dbReference>
<feature type="transmembrane region" description="Helical" evidence="1">
    <location>
        <begin position="43"/>
        <end position="68"/>
    </location>
</feature>
<proteinExistence type="predicted"/>
<evidence type="ECO:0000259" key="2">
    <source>
        <dbReference type="Pfam" id="PF13248"/>
    </source>
</evidence>
<feature type="domain" description="Putative zinc-ribbon" evidence="2">
    <location>
        <begin position="87"/>
        <end position="111"/>
    </location>
</feature>
<keyword evidence="1" id="KW-0812">Transmembrane</keyword>
<dbReference type="Proteomes" id="UP000510821">
    <property type="component" value="Chromosome"/>
</dbReference>
<evidence type="ECO:0000313" key="4">
    <source>
        <dbReference type="Proteomes" id="UP000510821"/>
    </source>
</evidence>
<evidence type="ECO:0000256" key="1">
    <source>
        <dbReference type="SAM" id="Phobius"/>
    </source>
</evidence>
<accession>A0A7D5XJI0</accession>
<feature type="transmembrane region" description="Helical" evidence="1">
    <location>
        <begin position="5"/>
        <end position="23"/>
    </location>
</feature>
<reference evidence="4" key="1">
    <citation type="submission" date="2020-07" db="EMBL/GenBank/DDBJ databases">
        <title>Metabolic diversity and evolutionary history of the archaeal phylum ###Micrarchaeota### uncovered from a freshwater lake metagenome.</title>
        <authorList>
            <person name="Kadnikov V.V."/>
            <person name="Savvichev A.S."/>
            <person name="Mardanov A.V."/>
            <person name="Beletsky A.V."/>
            <person name="Chupakov A.V."/>
            <person name="Kokryatskaya N.M."/>
            <person name="Pimenov N.V."/>
            <person name="Ravin N.V."/>
        </authorList>
    </citation>
    <scope>NUCLEOTIDE SEQUENCE [LARGE SCALE GENOMIC DNA]</scope>
</reference>
<evidence type="ECO:0000313" key="3">
    <source>
        <dbReference type="EMBL" id="QLJ52670.1"/>
    </source>
</evidence>
<dbReference type="KEGG" id="flt:Sv326_0495"/>
<name>A0A7D5XJI0_FERL1</name>
<dbReference type="Pfam" id="PF13248">
    <property type="entry name" value="Zn_ribbon_3"/>
    <property type="match status" value="1"/>
</dbReference>
<keyword evidence="1" id="KW-0472">Membrane</keyword>
<sequence length="111" mass="12331">MRGGYILEGIIYIIIAIALFYVSKNIDIIWFLPINALGSNAETAAWIFQMAGALSGVLGLLSFLYGLISSQPKSKIEIKVETRESVYVRCSKCKTKNEEDAEFCKKCGNEL</sequence>
<dbReference type="EMBL" id="CP058998">
    <property type="protein sequence ID" value="QLJ52670.1"/>
    <property type="molecule type" value="Genomic_DNA"/>
</dbReference>
<organism evidence="3 4">
    <name type="scientific">Fermentimicrarchaeum limneticum</name>
    <dbReference type="NCBI Taxonomy" id="2795018"/>
    <lineage>
        <taxon>Archaea</taxon>
        <taxon>Candidatus Micrarchaeota</taxon>
        <taxon>Candidatus Fermentimicrarchaeales</taxon>
        <taxon>Candidatus Fermentimicrarchaeaceae</taxon>
        <taxon>Candidatus Fermentimicrarchaeum</taxon>
    </lineage>
</organism>
<dbReference type="AlphaFoldDB" id="A0A7D5XJI0"/>
<protein>
    <recommendedName>
        <fullName evidence="2">Putative zinc-ribbon domain-containing protein</fullName>
    </recommendedName>
</protein>
<keyword evidence="1" id="KW-1133">Transmembrane helix</keyword>
<gene>
    <name evidence="3" type="ORF">Sv326_0495</name>
</gene>